<evidence type="ECO:0000313" key="2">
    <source>
        <dbReference type="Proteomes" id="UP000829291"/>
    </source>
</evidence>
<feature type="compositionally biased region" description="Acidic residues" evidence="1">
    <location>
        <begin position="73"/>
        <end position="89"/>
    </location>
</feature>
<dbReference type="Proteomes" id="UP000829291">
    <property type="component" value="Chromosome 1"/>
</dbReference>
<name>A0ABM3FIB1_NEOLC</name>
<evidence type="ECO:0000313" key="4">
    <source>
        <dbReference type="RefSeq" id="XP_046587738.1"/>
    </source>
</evidence>
<reference evidence="3 4" key="1">
    <citation type="submission" date="2025-05" db="UniProtKB">
        <authorList>
            <consortium name="RefSeq"/>
        </authorList>
    </citation>
    <scope>IDENTIFICATION</scope>
    <source>
        <tissue evidence="3 4">Thorax and Abdomen</tissue>
    </source>
</reference>
<dbReference type="PANTHER" id="PTHR33053">
    <property type="entry name" value="PROTEIN, PUTATIVE-RELATED"/>
    <property type="match status" value="1"/>
</dbReference>
<feature type="compositionally biased region" description="Basic and acidic residues" evidence="1">
    <location>
        <begin position="46"/>
        <end position="67"/>
    </location>
</feature>
<feature type="region of interest" description="Disordered" evidence="1">
    <location>
        <begin position="1"/>
        <end position="119"/>
    </location>
</feature>
<feature type="compositionally biased region" description="Basic and acidic residues" evidence="1">
    <location>
        <begin position="1"/>
        <end position="16"/>
    </location>
</feature>
<feature type="compositionally biased region" description="Basic and acidic residues" evidence="1">
    <location>
        <begin position="91"/>
        <end position="111"/>
    </location>
</feature>
<dbReference type="RefSeq" id="XP_046587738.1">
    <property type="nucleotide sequence ID" value="XM_046731782.1"/>
</dbReference>
<dbReference type="RefSeq" id="XP_046587737.1">
    <property type="nucleotide sequence ID" value="XM_046731781.1"/>
</dbReference>
<dbReference type="PANTHER" id="PTHR33053:SF26">
    <property type="entry name" value="TRANSPOSASE DOMAIN-CONTAINING PROTEIN"/>
    <property type="match status" value="1"/>
</dbReference>
<protein>
    <submittedName>
        <fullName evidence="3 4">Uncharacterized protein LOC124292945 isoform X1</fullName>
    </submittedName>
</protein>
<dbReference type="GeneID" id="124292945"/>
<accession>A0ABM3FIB1</accession>
<evidence type="ECO:0000256" key="1">
    <source>
        <dbReference type="SAM" id="MobiDB-lite"/>
    </source>
</evidence>
<organism evidence="2 3">
    <name type="scientific">Neodiprion lecontei</name>
    <name type="common">Redheaded pine sawfly</name>
    <dbReference type="NCBI Taxonomy" id="441921"/>
    <lineage>
        <taxon>Eukaryota</taxon>
        <taxon>Metazoa</taxon>
        <taxon>Ecdysozoa</taxon>
        <taxon>Arthropoda</taxon>
        <taxon>Hexapoda</taxon>
        <taxon>Insecta</taxon>
        <taxon>Pterygota</taxon>
        <taxon>Neoptera</taxon>
        <taxon>Endopterygota</taxon>
        <taxon>Hymenoptera</taxon>
        <taxon>Tenthredinoidea</taxon>
        <taxon>Diprionidae</taxon>
        <taxon>Diprioninae</taxon>
        <taxon>Neodiprion</taxon>
    </lineage>
</organism>
<proteinExistence type="predicted"/>
<keyword evidence="2" id="KW-1185">Reference proteome</keyword>
<sequence length="267" mass="31406">MCDKRTLNRDKINETRRRQRQIVKAMARDIDMRLTSDETSTDESDDRTREPRECSDHCGTSAEEHPDPSIIVEQEEQNSTDYTTEEQENENSIRESSTEQEYEERRSRTSESTDDEEERNVYQELREWAVKFNIPHRNLEKLLDIIRRRFLPELPKSAKTFWKTNSCTYIIRETESGQFVYFGLESGLRACIIEHLHPGNQIFLQVNVDGLSVFKSSSTQFWPILCKVHSPQMDLYTPFIVGCYCGNSKPLSRAPHIYTEYHHKPCQ</sequence>
<feature type="compositionally biased region" description="Basic and acidic residues" evidence="1">
    <location>
        <begin position="26"/>
        <end position="36"/>
    </location>
</feature>
<gene>
    <name evidence="3 4 5" type="primary">LOC124292945</name>
</gene>
<evidence type="ECO:0000313" key="5">
    <source>
        <dbReference type="RefSeq" id="XP_046587745.1"/>
    </source>
</evidence>
<dbReference type="RefSeq" id="XP_046587745.1">
    <property type="nucleotide sequence ID" value="XM_046731789.1"/>
</dbReference>
<evidence type="ECO:0000313" key="3">
    <source>
        <dbReference type="RefSeq" id="XP_046587737.1"/>
    </source>
</evidence>